<dbReference type="RefSeq" id="WP_013100130.1">
    <property type="nucleotide sequence ID" value="NC_014122.1"/>
</dbReference>
<evidence type="ECO:0000313" key="6">
    <source>
        <dbReference type="Proteomes" id="UP000002061"/>
    </source>
</evidence>
<evidence type="ECO:0000313" key="5">
    <source>
        <dbReference type="EMBL" id="ADG13384.1"/>
    </source>
</evidence>
<evidence type="ECO:0000259" key="4">
    <source>
        <dbReference type="PROSITE" id="PS50893"/>
    </source>
</evidence>
<protein>
    <submittedName>
        <fullName evidence="5">ABC transporter related protein</fullName>
    </submittedName>
</protein>
<sequence>MLEVKNLSYSYGEHEVLKDISFVVNKGELCAIFGPNGAGKSTLFKCIIGFLKPNRGEIHVNGQDITKMPIEKIAKLIAYVPQEHKPPFPYLVKEVVLMGRTPHLNGIFGPKKEDVDKAIKAMEAIGVINLADKPYTDLSGGQRQLVLLARALAQETEVMVLDEPTSALDFRNQLKIWNILKKLAKSGMSIIVSVHDPNLMMWFCDKVIVLHKKRILAYGNPQETLTEEVLKSLYGDICEIKNIDKFKIVVPKL</sequence>
<dbReference type="InterPro" id="IPR017871">
    <property type="entry name" value="ABC_transporter-like_CS"/>
</dbReference>
<feature type="domain" description="ABC transporter" evidence="4">
    <location>
        <begin position="2"/>
        <end position="237"/>
    </location>
</feature>
<dbReference type="STRING" id="573063.Metin_0717"/>
<dbReference type="InterPro" id="IPR003593">
    <property type="entry name" value="AAA+_ATPase"/>
</dbReference>
<dbReference type="PANTHER" id="PTHR42734">
    <property type="entry name" value="METAL TRANSPORT SYSTEM ATP-BINDING PROTEIN TM_0124-RELATED"/>
    <property type="match status" value="1"/>
</dbReference>
<dbReference type="HOGENOM" id="CLU_000604_1_11_2"/>
<name>D5VS31_METIM</name>
<dbReference type="PROSITE" id="PS50893">
    <property type="entry name" value="ABC_TRANSPORTER_2"/>
    <property type="match status" value="1"/>
</dbReference>
<dbReference type="CDD" id="cd03214">
    <property type="entry name" value="ABC_Iron-Siderophores_B12_Hemin"/>
    <property type="match status" value="1"/>
</dbReference>
<dbReference type="AlphaFoldDB" id="D5VS31"/>
<dbReference type="FunFam" id="3.40.50.300:FF:000134">
    <property type="entry name" value="Iron-enterobactin ABC transporter ATP-binding protein"/>
    <property type="match status" value="1"/>
</dbReference>
<dbReference type="PROSITE" id="PS00211">
    <property type="entry name" value="ABC_TRANSPORTER_1"/>
    <property type="match status" value="1"/>
</dbReference>
<evidence type="ECO:0000256" key="2">
    <source>
        <dbReference type="ARBA" id="ARBA00022741"/>
    </source>
</evidence>
<dbReference type="GO" id="GO:0016887">
    <property type="term" value="F:ATP hydrolysis activity"/>
    <property type="evidence" value="ECO:0007669"/>
    <property type="project" value="InterPro"/>
</dbReference>
<dbReference type="OrthoDB" id="24644at2157"/>
<proteinExistence type="predicted"/>
<dbReference type="InterPro" id="IPR050153">
    <property type="entry name" value="Metal_Ion_Import_ABC"/>
</dbReference>
<keyword evidence="3" id="KW-0067">ATP-binding</keyword>
<dbReference type="InterPro" id="IPR027417">
    <property type="entry name" value="P-loop_NTPase"/>
</dbReference>
<dbReference type="eggNOG" id="arCOG00198">
    <property type="taxonomic scope" value="Archaea"/>
</dbReference>
<dbReference type="EMBL" id="CP002009">
    <property type="protein sequence ID" value="ADG13384.1"/>
    <property type="molecule type" value="Genomic_DNA"/>
</dbReference>
<dbReference type="Proteomes" id="UP000002061">
    <property type="component" value="Chromosome"/>
</dbReference>
<organism evidence="5 6">
    <name type="scientific">Methanocaldococcus infernus (strain DSM 11812 / JCM 15783 / ME)</name>
    <dbReference type="NCBI Taxonomy" id="573063"/>
    <lineage>
        <taxon>Archaea</taxon>
        <taxon>Methanobacteriati</taxon>
        <taxon>Methanobacteriota</taxon>
        <taxon>Methanomada group</taxon>
        <taxon>Methanococci</taxon>
        <taxon>Methanococcales</taxon>
        <taxon>Methanocaldococcaceae</taxon>
        <taxon>Methanocaldococcus</taxon>
    </lineage>
</organism>
<dbReference type="KEGG" id="mif:Metin_0717"/>
<gene>
    <name evidence="5" type="ordered locus">Metin_0717</name>
</gene>
<keyword evidence="1" id="KW-0813">Transport</keyword>
<dbReference type="SMART" id="SM00382">
    <property type="entry name" value="AAA"/>
    <property type="match status" value="1"/>
</dbReference>
<evidence type="ECO:0000256" key="1">
    <source>
        <dbReference type="ARBA" id="ARBA00022448"/>
    </source>
</evidence>
<reference evidence="5" key="1">
    <citation type="submission" date="2010-04" db="EMBL/GenBank/DDBJ databases">
        <title>Complete sequence of Methanocaldococcus infernus ME.</title>
        <authorList>
            <consortium name="US DOE Joint Genome Institute"/>
            <person name="Lucas S."/>
            <person name="Copeland A."/>
            <person name="Lapidus A."/>
            <person name="Cheng J.-F."/>
            <person name="Bruce D."/>
            <person name="Goodwin L."/>
            <person name="Pitluck S."/>
            <person name="Munk A.C."/>
            <person name="Detter J.C."/>
            <person name="Han C."/>
            <person name="Tapia R."/>
            <person name="Land M."/>
            <person name="Hauser L."/>
            <person name="Kyrpides N."/>
            <person name="Mikhailova N."/>
            <person name="Sieprawska-Lupa M."/>
            <person name="Whitman W.B."/>
            <person name="Woyke T."/>
        </authorList>
    </citation>
    <scope>NUCLEOTIDE SEQUENCE [LARGE SCALE GENOMIC DNA]</scope>
    <source>
        <strain evidence="5">ME</strain>
    </source>
</reference>
<dbReference type="InterPro" id="IPR003439">
    <property type="entry name" value="ABC_transporter-like_ATP-bd"/>
</dbReference>
<accession>D5VS31</accession>
<evidence type="ECO:0000256" key="3">
    <source>
        <dbReference type="ARBA" id="ARBA00022840"/>
    </source>
</evidence>
<dbReference type="GO" id="GO:0005524">
    <property type="term" value="F:ATP binding"/>
    <property type="evidence" value="ECO:0007669"/>
    <property type="project" value="UniProtKB-KW"/>
</dbReference>
<keyword evidence="2" id="KW-0547">Nucleotide-binding</keyword>
<keyword evidence="6" id="KW-1185">Reference proteome</keyword>
<dbReference type="PANTHER" id="PTHR42734:SF19">
    <property type="entry name" value="IRON COMPOUNDS ABC TRANSPORTER, ATP-BINDING PROTEIN"/>
    <property type="match status" value="1"/>
</dbReference>
<dbReference type="Gene3D" id="3.40.50.300">
    <property type="entry name" value="P-loop containing nucleotide triphosphate hydrolases"/>
    <property type="match status" value="1"/>
</dbReference>
<dbReference type="Pfam" id="PF00005">
    <property type="entry name" value="ABC_tran"/>
    <property type="match status" value="1"/>
</dbReference>
<dbReference type="SUPFAM" id="SSF52540">
    <property type="entry name" value="P-loop containing nucleoside triphosphate hydrolases"/>
    <property type="match status" value="1"/>
</dbReference>
<dbReference type="GeneID" id="9131728"/>